<gene>
    <name evidence="1" type="ORF">M0L20_19100</name>
</gene>
<proteinExistence type="predicted"/>
<organism evidence="1 2">
    <name type="scientific">Spirosoma liriopis</name>
    <dbReference type="NCBI Taxonomy" id="2937440"/>
    <lineage>
        <taxon>Bacteria</taxon>
        <taxon>Pseudomonadati</taxon>
        <taxon>Bacteroidota</taxon>
        <taxon>Cytophagia</taxon>
        <taxon>Cytophagales</taxon>
        <taxon>Cytophagaceae</taxon>
        <taxon>Spirosoma</taxon>
    </lineage>
</organism>
<evidence type="ECO:0000313" key="1">
    <source>
        <dbReference type="EMBL" id="MCK8493982.1"/>
    </source>
</evidence>
<evidence type="ECO:0000313" key="2">
    <source>
        <dbReference type="Proteomes" id="UP001202180"/>
    </source>
</evidence>
<protein>
    <submittedName>
        <fullName evidence="1">Uncharacterized protein</fullName>
    </submittedName>
</protein>
<dbReference type="Proteomes" id="UP001202180">
    <property type="component" value="Unassembled WGS sequence"/>
</dbReference>
<reference evidence="1 2" key="1">
    <citation type="submission" date="2022-04" db="EMBL/GenBank/DDBJ databases">
        <title>Spirosoma sp. strain RP8 genome sequencing and assembly.</title>
        <authorList>
            <person name="Jung Y."/>
        </authorList>
    </citation>
    <scope>NUCLEOTIDE SEQUENCE [LARGE SCALE GENOMIC DNA]</scope>
    <source>
        <strain evidence="1 2">RP8</strain>
    </source>
</reference>
<comment type="caution">
    <text evidence="1">The sequence shown here is derived from an EMBL/GenBank/DDBJ whole genome shotgun (WGS) entry which is preliminary data.</text>
</comment>
<keyword evidence="2" id="KW-1185">Reference proteome</keyword>
<accession>A0ABT0HP82</accession>
<sequence>MKMNTQPLQNLQVSLDELVNAFSSLPEQPQENNLHAVKFPVTNDYGNPCERELMFKWNPQHNDWELNTKGHDLLITAVER</sequence>
<name>A0ABT0HP82_9BACT</name>
<dbReference type="RefSeq" id="WP_232558199.1">
    <property type="nucleotide sequence ID" value="NZ_JALPRF010000003.1"/>
</dbReference>
<dbReference type="EMBL" id="JALPRF010000003">
    <property type="protein sequence ID" value="MCK8493982.1"/>
    <property type="molecule type" value="Genomic_DNA"/>
</dbReference>